<protein>
    <recommendedName>
        <fullName evidence="2">Alpha/beta hydrolase fold-3 domain-containing protein</fullName>
    </recommendedName>
</protein>
<feature type="domain" description="Alpha/beta hydrolase fold-3" evidence="2">
    <location>
        <begin position="1"/>
        <end position="119"/>
    </location>
</feature>
<dbReference type="Proteomes" id="UP000094336">
    <property type="component" value="Unassembled WGS sequence"/>
</dbReference>
<evidence type="ECO:0000259" key="2">
    <source>
        <dbReference type="Pfam" id="PF07859"/>
    </source>
</evidence>
<evidence type="ECO:0000256" key="1">
    <source>
        <dbReference type="ARBA" id="ARBA00022801"/>
    </source>
</evidence>
<evidence type="ECO:0000313" key="3">
    <source>
        <dbReference type="EMBL" id="ODQ82166.1"/>
    </source>
</evidence>
<dbReference type="InterPro" id="IPR050300">
    <property type="entry name" value="GDXG_lipolytic_enzyme"/>
</dbReference>
<dbReference type="GeneID" id="30145154"/>
<name>A0A1E3QWY1_9ASCO</name>
<dbReference type="RefSeq" id="XP_018987494.1">
    <property type="nucleotide sequence ID" value="XM_019127301.1"/>
</dbReference>
<proteinExistence type="predicted"/>
<dbReference type="GO" id="GO:0016787">
    <property type="term" value="F:hydrolase activity"/>
    <property type="evidence" value="ECO:0007669"/>
    <property type="project" value="UniProtKB-KW"/>
</dbReference>
<keyword evidence="4" id="KW-1185">Reference proteome</keyword>
<keyword evidence="1" id="KW-0378">Hydrolase</keyword>
<reference evidence="4" key="1">
    <citation type="submission" date="2016-05" db="EMBL/GenBank/DDBJ databases">
        <title>Comparative genomics of biotechnologically important yeasts.</title>
        <authorList>
            <consortium name="DOE Joint Genome Institute"/>
            <person name="Riley R."/>
            <person name="Haridas S."/>
            <person name="Wolfe K.H."/>
            <person name="Lopes M.R."/>
            <person name="Hittinger C.T."/>
            <person name="Goker M."/>
            <person name="Salamov A."/>
            <person name="Wisecaver J."/>
            <person name="Long T.M."/>
            <person name="Aerts A.L."/>
            <person name="Barry K."/>
            <person name="Choi C."/>
            <person name="Clum A."/>
            <person name="Coughlan A.Y."/>
            <person name="Deshpande S."/>
            <person name="Douglass A.P."/>
            <person name="Hanson S.J."/>
            <person name="Klenk H.-P."/>
            <person name="Labutti K."/>
            <person name="Lapidus A."/>
            <person name="Lindquist E."/>
            <person name="Lipzen A."/>
            <person name="Meier-Kolthoff J.P."/>
            <person name="Ohm R.A."/>
            <person name="Otillar R.P."/>
            <person name="Pangilinan J."/>
            <person name="Peng Y."/>
            <person name="Rokas A."/>
            <person name="Rosa C.A."/>
            <person name="Scheuner C."/>
            <person name="Sibirny A.A."/>
            <person name="Slot J.C."/>
            <person name="Stielow J.B."/>
            <person name="Sun H."/>
            <person name="Kurtzman C.P."/>
            <person name="Blackwell M."/>
            <person name="Grigoriev I.V."/>
            <person name="Jeffries T.W."/>
        </authorList>
    </citation>
    <scope>NUCLEOTIDE SEQUENCE [LARGE SCALE GENOMIC DNA]</scope>
    <source>
        <strain evidence="4">NRRL Y-12698</strain>
    </source>
</reference>
<sequence>MGDSAGALLAVSLMKHIKMPVDAIAVKIPTGKVPKAAILISPWLNLNPKYTGSYARNSYSDKITFRLCKITSEAYQPDRSLRLLPEVSPYDTKEEDWKGVLPSEMLVVAGERETMFDDIVSWTLAAKVNPSCLLVEPMGIHDSFTLETRNLETYKENYSYIQTVAFLRRLLSEARPKPEWL</sequence>
<dbReference type="EMBL" id="KV454426">
    <property type="protein sequence ID" value="ODQ82166.1"/>
    <property type="molecule type" value="Genomic_DNA"/>
</dbReference>
<dbReference type="InterPro" id="IPR029058">
    <property type="entry name" value="AB_hydrolase_fold"/>
</dbReference>
<dbReference type="SUPFAM" id="SSF53474">
    <property type="entry name" value="alpha/beta-Hydrolases"/>
    <property type="match status" value="1"/>
</dbReference>
<evidence type="ECO:0000313" key="4">
    <source>
        <dbReference type="Proteomes" id="UP000094336"/>
    </source>
</evidence>
<gene>
    <name evidence="3" type="ORF">BABINDRAFT_158817</name>
</gene>
<dbReference type="Gene3D" id="3.40.50.1820">
    <property type="entry name" value="alpha/beta hydrolase"/>
    <property type="match status" value="1"/>
</dbReference>
<dbReference type="Pfam" id="PF07859">
    <property type="entry name" value="Abhydrolase_3"/>
    <property type="match status" value="1"/>
</dbReference>
<organism evidence="3 4">
    <name type="scientific">Babjeviella inositovora NRRL Y-12698</name>
    <dbReference type="NCBI Taxonomy" id="984486"/>
    <lineage>
        <taxon>Eukaryota</taxon>
        <taxon>Fungi</taxon>
        <taxon>Dikarya</taxon>
        <taxon>Ascomycota</taxon>
        <taxon>Saccharomycotina</taxon>
        <taxon>Pichiomycetes</taxon>
        <taxon>Serinales incertae sedis</taxon>
        <taxon>Babjeviella</taxon>
    </lineage>
</organism>
<dbReference type="PANTHER" id="PTHR48081:SF31">
    <property type="entry name" value="STERYL ACETYL HYDROLASE MUG81-RELATED"/>
    <property type="match status" value="1"/>
</dbReference>
<dbReference type="AlphaFoldDB" id="A0A1E3QWY1"/>
<dbReference type="PANTHER" id="PTHR48081">
    <property type="entry name" value="AB HYDROLASE SUPERFAMILY PROTEIN C4A8.06C"/>
    <property type="match status" value="1"/>
</dbReference>
<accession>A0A1E3QWY1</accession>
<dbReference type="OrthoDB" id="2152029at2759"/>
<dbReference type="InterPro" id="IPR013094">
    <property type="entry name" value="AB_hydrolase_3"/>
</dbReference>